<dbReference type="AlphaFoldDB" id="A0A0R1KLD8"/>
<dbReference type="PROSITE" id="PS50893">
    <property type="entry name" value="ABC_TRANSPORTER_2"/>
    <property type="match status" value="1"/>
</dbReference>
<evidence type="ECO:0000256" key="4">
    <source>
        <dbReference type="ARBA" id="ARBA00022840"/>
    </source>
</evidence>
<proteinExistence type="inferred from homology"/>
<feature type="domain" description="ABC transporter" evidence="5">
    <location>
        <begin position="9"/>
        <end position="232"/>
    </location>
</feature>
<dbReference type="PANTHER" id="PTHR42711:SF5">
    <property type="entry name" value="ABC TRANSPORTER ATP-BINDING PROTEIN NATA"/>
    <property type="match status" value="1"/>
</dbReference>
<evidence type="ECO:0000256" key="1">
    <source>
        <dbReference type="ARBA" id="ARBA00005417"/>
    </source>
</evidence>
<organism evidence="6 7">
    <name type="scientific">Companilactobacillus nodensis DSM 19682 = JCM 14932 = NBRC 107160</name>
    <dbReference type="NCBI Taxonomy" id="1423775"/>
    <lineage>
        <taxon>Bacteria</taxon>
        <taxon>Bacillati</taxon>
        <taxon>Bacillota</taxon>
        <taxon>Bacilli</taxon>
        <taxon>Lactobacillales</taxon>
        <taxon>Lactobacillaceae</taxon>
        <taxon>Companilactobacillus</taxon>
    </lineage>
</organism>
<dbReference type="InterPro" id="IPR027417">
    <property type="entry name" value="P-loop_NTPase"/>
</dbReference>
<dbReference type="PANTHER" id="PTHR42711">
    <property type="entry name" value="ABC TRANSPORTER ATP-BINDING PROTEIN"/>
    <property type="match status" value="1"/>
</dbReference>
<dbReference type="Proteomes" id="UP000051248">
    <property type="component" value="Unassembled WGS sequence"/>
</dbReference>
<comment type="similarity">
    <text evidence="1">Belongs to the ABC transporter superfamily.</text>
</comment>
<sequence length="282" mass="31775">MEMTIMKLLQATSLTKKFQNKIAVNSINLTINKGDFVALLGPNGAGKSTTINMLTGVIQPTDGRIDFDGRTSNNCEYKNKIGVVFQNSVLDDNLSVKDNIMARARMYNKPTQIQPLINKFGLESIWKQKYGSLSGGQKRRVDIARALINSPELLFLDEPSTGLDIQTRTAIWNVLDELRHNMGLTVILTTHYLEETQNADYVYIIDQGKIIAEDTVDQLQKKYTKNILTLYYQNGEPKNITVSDKNQAIQILSKNSQVISDFAYRPGTMNDVFMNLTGKEIR</sequence>
<dbReference type="SUPFAM" id="SSF52540">
    <property type="entry name" value="P-loop containing nucleoside triphosphate hydrolases"/>
    <property type="match status" value="1"/>
</dbReference>
<dbReference type="EMBL" id="AZDZ01000002">
    <property type="protein sequence ID" value="KRK80794.1"/>
    <property type="molecule type" value="Genomic_DNA"/>
</dbReference>
<dbReference type="STRING" id="1423775.FD03_GL000926"/>
<dbReference type="PATRIC" id="fig|1423775.4.peg.953"/>
<reference evidence="6 7" key="1">
    <citation type="journal article" date="2015" name="Genome Announc.">
        <title>Expanding the biotechnology potential of lactobacilli through comparative genomics of 213 strains and associated genera.</title>
        <authorList>
            <person name="Sun Z."/>
            <person name="Harris H.M."/>
            <person name="McCann A."/>
            <person name="Guo C."/>
            <person name="Argimon S."/>
            <person name="Zhang W."/>
            <person name="Yang X."/>
            <person name="Jeffery I.B."/>
            <person name="Cooney J.C."/>
            <person name="Kagawa T.F."/>
            <person name="Liu W."/>
            <person name="Song Y."/>
            <person name="Salvetti E."/>
            <person name="Wrobel A."/>
            <person name="Rasinkangas P."/>
            <person name="Parkhill J."/>
            <person name="Rea M.C."/>
            <person name="O'Sullivan O."/>
            <person name="Ritari J."/>
            <person name="Douillard F.P."/>
            <person name="Paul Ross R."/>
            <person name="Yang R."/>
            <person name="Briner A.E."/>
            <person name="Felis G.E."/>
            <person name="de Vos W.M."/>
            <person name="Barrangou R."/>
            <person name="Klaenhammer T.R."/>
            <person name="Caufield P.W."/>
            <person name="Cui Y."/>
            <person name="Zhang H."/>
            <person name="O'Toole P.W."/>
        </authorList>
    </citation>
    <scope>NUCLEOTIDE SEQUENCE [LARGE SCALE GENOMIC DNA]</scope>
    <source>
        <strain evidence="6 7">DSM 19682</strain>
    </source>
</reference>
<comment type="caution">
    <text evidence="6">The sequence shown here is derived from an EMBL/GenBank/DDBJ whole genome shotgun (WGS) entry which is preliminary data.</text>
</comment>
<dbReference type="InterPro" id="IPR003593">
    <property type="entry name" value="AAA+_ATPase"/>
</dbReference>
<dbReference type="InterPro" id="IPR003439">
    <property type="entry name" value="ABC_transporter-like_ATP-bd"/>
</dbReference>
<dbReference type="GO" id="GO:0016887">
    <property type="term" value="F:ATP hydrolysis activity"/>
    <property type="evidence" value="ECO:0007669"/>
    <property type="project" value="InterPro"/>
</dbReference>
<dbReference type="Pfam" id="PF00005">
    <property type="entry name" value="ABC_tran"/>
    <property type="match status" value="1"/>
</dbReference>
<dbReference type="Gene3D" id="3.40.50.300">
    <property type="entry name" value="P-loop containing nucleotide triphosphate hydrolases"/>
    <property type="match status" value="1"/>
</dbReference>
<name>A0A0R1KLD8_9LACO</name>
<protein>
    <recommendedName>
        <fullName evidence="5">ABC transporter domain-containing protein</fullName>
    </recommendedName>
</protein>
<dbReference type="PROSITE" id="PS00211">
    <property type="entry name" value="ABC_TRANSPORTER_1"/>
    <property type="match status" value="1"/>
</dbReference>
<evidence type="ECO:0000256" key="3">
    <source>
        <dbReference type="ARBA" id="ARBA00022741"/>
    </source>
</evidence>
<keyword evidence="3" id="KW-0547">Nucleotide-binding</keyword>
<dbReference type="InterPro" id="IPR050763">
    <property type="entry name" value="ABC_transporter_ATP-binding"/>
</dbReference>
<evidence type="ECO:0000313" key="7">
    <source>
        <dbReference type="Proteomes" id="UP000051248"/>
    </source>
</evidence>
<dbReference type="eggNOG" id="COG1131">
    <property type="taxonomic scope" value="Bacteria"/>
</dbReference>
<evidence type="ECO:0000259" key="5">
    <source>
        <dbReference type="PROSITE" id="PS50893"/>
    </source>
</evidence>
<evidence type="ECO:0000256" key="2">
    <source>
        <dbReference type="ARBA" id="ARBA00022448"/>
    </source>
</evidence>
<accession>A0A0R1KLD8</accession>
<keyword evidence="7" id="KW-1185">Reference proteome</keyword>
<gene>
    <name evidence="6" type="ORF">FD03_GL000926</name>
</gene>
<dbReference type="SMART" id="SM00382">
    <property type="entry name" value="AAA"/>
    <property type="match status" value="1"/>
</dbReference>
<keyword evidence="2" id="KW-0813">Transport</keyword>
<evidence type="ECO:0000313" key="6">
    <source>
        <dbReference type="EMBL" id="KRK80794.1"/>
    </source>
</evidence>
<keyword evidence="4" id="KW-0067">ATP-binding</keyword>
<dbReference type="GO" id="GO:0005524">
    <property type="term" value="F:ATP binding"/>
    <property type="evidence" value="ECO:0007669"/>
    <property type="project" value="UniProtKB-KW"/>
</dbReference>
<dbReference type="InterPro" id="IPR017871">
    <property type="entry name" value="ABC_transporter-like_CS"/>
</dbReference>